<feature type="non-terminal residue" evidence="2">
    <location>
        <position position="121"/>
    </location>
</feature>
<dbReference type="AlphaFoldDB" id="X0Y9J9"/>
<reference evidence="2" key="1">
    <citation type="journal article" date="2014" name="Front. Microbiol.">
        <title>High frequency of phylogenetically diverse reductive dehalogenase-homologous genes in deep subseafloor sedimentary metagenomes.</title>
        <authorList>
            <person name="Kawai M."/>
            <person name="Futagami T."/>
            <person name="Toyoda A."/>
            <person name="Takaki Y."/>
            <person name="Nishi S."/>
            <person name="Hori S."/>
            <person name="Arai W."/>
            <person name="Tsubouchi T."/>
            <person name="Morono Y."/>
            <person name="Uchiyama I."/>
            <person name="Ito T."/>
            <person name="Fujiyama A."/>
            <person name="Inagaki F."/>
            <person name="Takami H."/>
        </authorList>
    </citation>
    <scope>NUCLEOTIDE SEQUENCE</scope>
    <source>
        <strain evidence="2">Expedition CK06-06</strain>
    </source>
</reference>
<protein>
    <recommendedName>
        <fullName evidence="1">Metallo-beta-lactamase domain-containing protein</fullName>
    </recommendedName>
</protein>
<sequence length="121" mass="13177">MVLVAKDDHIQIDKLEVGPFGTNAYVLVCRATGDSVLVDTPAEADKIIERLKGTNPRYILITHSHMDHLGAFSELKSRLEVPVAAHPLDAEKLPSPPELLLNDGDTVSFGNMELEVLHTPG</sequence>
<dbReference type="PANTHER" id="PTHR46233:SF1">
    <property type="entry name" value="CONSERVED PROTEIN"/>
    <property type="match status" value="1"/>
</dbReference>
<dbReference type="Pfam" id="PF00753">
    <property type="entry name" value="Lactamase_B"/>
    <property type="match status" value="1"/>
</dbReference>
<evidence type="ECO:0000313" key="2">
    <source>
        <dbReference type="EMBL" id="GAG52499.1"/>
    </source>
</evidence>
<proteinExistence type="predicted"/>
<feature type="domain" description="Metallo-beta-lactamase" evidence="1">
    <location>
        <begin position="18"/>
        <end position="121"/>
    </location>
</feature>
<dbReference type="InterPro" id="IPR036866">
    <property type="entry name" value="RibonucZ/Hydroxyglut_hydro"/>
</dbReference>
<organism evidence="2">
    <name type="scientific">marine sediment metagenome</name>
    <dbReference type="NCBI Taxonomy" id="412755"/>
    <lineage>
        <taxon>unclassified sequences</taxon>
        <taxon>metagenomes</taxon>
        <taxon>ecological metagenomes</taxon>
    </lineage>
</organism>
<dbReference type="Gene3D" id="3.60.15.10">
    <property type="entry name" value="Ribonuclease Z/Hydroxyacylglutathione hydrolase-like"/>
    <property type="match status" value="1"/>
</dbReference>
<comment type="caution">
    <text evidence="2">The sequence shown here is derived from an EMBL/GenBank/DDBJ whole genome shotgun (WGS) entry which is preliminary data.</text>
</comment>
<dbReference type="SUPFAM" id="SSF56281">
    <property type="entry name" value="Metallo-hydrolase/oxidoreductase"/>
    <property type="match status" value="1"/>
</dbReference>
<evidence type="ECO:0000259" key="1">
    <source>
        <dbReference type="Pfam" id="PF00753"/>
    </source>
</evidence>
<dbReference type="CDD" id="cd06262">
    <property type="entry name" value="metallo-hydrolase-like_MBL-fold"/>
    <property type="match status" value="1"/>
</dbReference>
<dbReference type="InterPro" id="IPR001279">
    <property type="entry name" value="Metallo-B-lactamas"/>
</dbReference>
<dbReference type="PANTHER" id="PTHR46233">
    <property type="entry name" value="HYDROXYACYLGLUTATHIONE HYDROLASE GLOC"/>
    <property type="match status" value="1"/>
</dbReference>
<dbReference type="InterPro" id="IPR051453">
    <property type="entry name" value="MBL_Glyoxalase_II"/>
</dbReference>
<accession>X0Y9J9</accession>
<dbReference type="EMBL" id="BARS01052259">
    <property type="protein sequence ID" value="GAG52499.1"/>
    <property type="molecule type" value="Genomic_DNA"/>
</dbReference>
<name>X0Y9J9_9ZZZZ</name>
<gene>
    <name evidence="2" type="ORF">S01H1_77723</name>
</gene>